<evidence type="ECO:0000256" key="7">
    <source>
        <dbReference type="ARBA" id="ARBA00022723"/>
    </source>
</evidence>
<dbReference type="Proteomes" id="UP000195437">
    <property type="component" value="Chromosome"/>
</dbReference>
<keyword evidence="9" id="KW-0482">Metalloprotease</keyword>
<dbReference type="Pfam" id="PF02073">
    <property type="entry name" value="Peptidase_M29"/>
    <property type="match status" value="1"/>
</dbReference>
<sequence>MRDARYELLAKNLMEYSVSLQPGEKVLIDITDGEIPLAKEMVKAAYAVGGMPFVWNKESQIQRELIRGASSEQIKFWGDHDRAFMEQMDAYISLRASRNVNELAGLPSEQMKVYAENYGKPVHFETRVPKTKWCILRYPNESMAQSANMATEDFEDFYFDVCTLDYAKMSEAMNPLKELMERTDRVQIKGPGTDLSFSIKDIGVVKCDGKLNIPDGEVYTAPVRDSVNGTVQFNAPTLYNGQTFDNIRLTFKDGKIVEATANDTEAINHIFDTDEGARYIGEFSIGFNPFIVNPMKDILFDEKIAGSFHFTPGNCYDDAYNGNRSNIHWDLVCIQRPEYGGGEIWFDDVLIRKDGLFVIPELQGLNPENLK</sequence>
<proteinExistence type="inferred from homology"/>
<dbReference type="InterPro" id="IPR000787">
    <property type="entry name" value="Peptidase_M29"/>
</dbReference>
<dbReference type="Gene3D" id="3.40.1830.10">
    <property type="entry name" value="Thermophilic metalloprotease (M29)"/>
    <property type="match status" value="1"/>
</dbReference>
<dbReference type="AlphaFoldDB" id="A0A1Y0IK09"/>
<dbReference type="RefSeq" id="WP_087455232.1">
    <property type="nucleotide sequence ID" value="NZ_CP021434.1"/>
</dbReference>
<keyword evidence="6" id="KW-0645">Protease</keyword>
<dbReference type="PANTHER" id="PTHR34448:SF1">
    <property type="entry name" value="BLL6088 PROTEIN"/>
    <property type="match status" value="1"/>
</dbReference>
<dbReference type="EMBL" id="CP021434">
    <property type="protein sequence ID" value="ARU59845.1"/>
    <property type="molecule type" value="Genomic_DNA"/>
</dbReference>
<evidence type="ECO:0000256" key="3">
    <source>
        <dbReference type="ARBA" id="ARBA00001947"/>
    </source>
</evidence>
<keyword evidence="7" id="KW-0479">Metal-binding</keyword>
<dbReference type="GO" id="GO:0008237">
    <property type="term" value="F:metallopeptidase activity"/>
    <property type="evidence" value="ECO:0007669"/>
    <property type="project" value="UniProtKB-KW"/>
</dbReference>
<protein>
    <submittedName>
        <fullName evidence="10">Aminopeptidase</fullName>
    </submittedName>
</protein>
<dbReference type="OrthoDB" id="9803993at2"/>
<accession>A0A1Y0IK09</accession>
<name>A0A1Y0IK09_9BACL</name>
<gene>
    <name evidence="10" type="ORF">CBW65_01335</name>
</gene>
<comment type="cofactor">
    <cofactor evidence="2">
        <name>Mg(2+)</name>
        <dbReference type="ChEBI" id="CHEBI:18420"/>
    </cofactor>
</comment>
<dbReference type="InterPro" id="IPR035097">
    <property type="entry name" value="M29_N-terminal"/>
</dbReference>
<evidence type="ECO:0000256" key="5">
    <source>
        <dbReference type="ARBA" id="ARBA00022438"/>
    </source>
</evidence>
<organism evidence="10 11">
    <name type="scientific">Tumebacillus avium</name>
    <dbReference type="NCBI Taxonomy" id="1903704"/>
    <lineage>
        <taxon>Bacteria</taxon>
        <taxon>Bacillati</taxon>
        <taxon>Bacillota</taxon>
        <taxon>Bacilli</taxon>
        <taxon>Bacillales</taxon>
        <taxon>Alicyclobacillaceae</taxon>
        <taxon>Tumebacillus</taxon>
    </lineage>
</organism>
<dbReference type="GO" id="GO:0046872">
    <property type="term" value="F:metal ion binding"/>
    <property type="evidence" value="ECO:0007669"/>
    <property type="project" value="UniProtKB-KW"/>
</dbReference>
<evidence type="ECO:0000256" key="4">
    <source>
        <dbReference type="ARBA" id="ARBA00008236"/>
    </source>
</evidence>
<keyword evidence="5 10" id="KW-0031">Aminopeptidase</keyword>
<evidence type="ECO:0000256" key="9">
    <source>
        <dbReference type="ARBA" id="ARBA00023049"/>
    </source>
</evidence>
<evidence type="ECO:0000256" key="6">
    <source>
        <dbReference type="ARBA" id="ARBA00022670"/>
    </source>
</evidence>
<keyword evidence="8" id="KW-0378">Hydrolase</keyword>
<comment type="cofactor">
    <cofactor evidence="3">
        <name>Zn(2+)</name>
        <dbReference type="ChEBI" id="CHEBI:29105"/>
    </cofactor>
</comment>
<keyword evidence="11" id="KW-1185">Reference proteome</keyword>
<dbReference type="GO" id="GO:0006508">
    <property type="term" value="P:proteolysis"/>
    <property type="evidence" value="ECO:0007669"/>
    <property type="project" value="UniProtKB-KW"/>
</dbReference>
<evidence type="ECO:0000256" key="8">
    <source>
        <dbReference type="ARBA" id="ARBA00022801"/>
    </source>
</evidence>
<comment type="similarity">
    <text evidence="4">Belongs to the peptidase M29 family.</text>
</comment>
<dbReference type="InterPro" id="IPR052170">
    <property type="entry name" value="M29_Exopeptidase"/>
</dbReference>
<dbReference type="SUPFAM" id="SSF144052">
    <property type="entry name" value="Thermophilic metalloprotease-like"/>
    <property type="match status" value="1"/>
</dbReference>
<comment type="cofactor">
    <cofactor evidence="1">
        <name>Co(2+)</name>
        <dbReference type="ChEBI" id="CHEBI:48828"/>
    </cofactor>
</comment>
<dbReference type="KEGG" id="tum:CBW65_01335"/>
<evidence type="ECO:0000256" key="2">
    <source>
        <dbReference type="ARBA" id="ARBA00001946"/>
    </source>
</evidence>
<evidence type="ECO:0000313" key="10">
    <source>
        <dbReference type="EMBL" id="ARU59845.1"/>
    </source>
</evidence>
<reference evidence="11" key="1">
    <citation type="submission" date="2017-05" db="EMBL/GenBank/DDBJ databases">
        <authorList>
            <person name="Sung H."/>
        </authorList>
    </citation>
    <scope>NUCLEOTIDE SEQUENCE [LARGE SCALE GENOMIC DNA]</scope>
    <source>
        <strain evidence="11">AR23208</strain>
    </source>
</reference>
<evidence type="ECO:0000313" key="11">
    <source>
        <dbReference type="Proteomes" id="UP000195437"/>
    </source>
</evidence>
<evidence type="ECO:0000256" key="1">
    <source>
        <dbReference type="ARBA" id="ARBA00001941"/>
    </source>
</evidence>
<dbReference type="PANTHER" id="PTHR34448">
    <property type="entry name" value="AMINOPEPTIDASE"/>
    <property type="match status" value="1"/>
</dbReference>
<dbReference type="GO" id="GO:0004177">
    <property type="term" value="F:aminopeptidase activity"/>
    <property type="evidence" value="ECO:0007669"/>
    <property type="project" value="UniProtKB-KW"/>
</dbReference>